<comment type="caution">
    <text evidence="1">The sequence shown here is derived from an EMBL/GenBank/DDBJ whole genome shotgun (WGS) entry which is preliminary data.</text>
</comment>
<reference evidence="1 2" key="1">
    <citation type="submission" date="2021-05" db="EMBL/GenBank/DDBJ databases">
        <title>The draft genome of Geobacter chapellei DSM 13688.</title>
        <authorList>
            <person name="Xu Z."/>
            <person name="Masuda Y."/>
            <person name="Itoh H."/>
            <person name="Senoo K."/>
        </authorList>
    </citation>
    <scope>NUCLEOTIDE SEQUENCE [LARGE SCALE GENOMIC DNA]</scope>
    <source>
        <strain evidence="1 2">DSM 13688</strain>
    </source>
</reference>
<protein>
    <recommendedName>
        <fullName evidence="3">SpoIIAA-like protein</fullName>
    </recommendedName>
</protein>
<gene>
    <name evidence="1" type="ORF">KJB30_17510</name>
</gene>
<evidence type="ECO:0008006" key="3">
    <source>
        <dbReference type="Google" id="ProtNLM"/>
    </source>
</evidence>
<organism evidence="1 2">
    <name type="scientific">Pelotalea chapellei</name>
    <dbReference type="NCBI Taxonomy" id="44671"/>
    <lineage>
        <taxon>Bacteria</taxon>
        <taxon>Pseudomonadati</taxon>
        <taxon>Thermodesulfobacteriota</taxon>
        <taxon>Desulfuromonadia</taxon>
        <taxon>Geobacterales</taxon>
        <taxon>Geobacteraceae</taxon>
        <taxon>Pelotalea</taxon>
    </lineage>
</organism>
<dbReference type="Proteomes" id="UP000784128">
    <property type="component" value="Unassembled WGS sequence"/>
</dbReference>
<sequence length="153" mass="18144">MAKKDNFHSFYRQTEYRYKRFMAKTSIELSLKITVFRVRGKLPFEELTSIIKETYPYITTPDVVWDLSEALLVGVNAHNFQKMPSVVKEFSSSIRNGRTAIVITNDAIYWKFRQYAIYAEMNELPYLYGVYRNFDDAMDWLGADDGRQWWTGF</sequence>
<evidence type="ECO:0000313" key="1">
    <source>
        <dbReference type="EMBL" id="MBT1073581.1"/>
    </source>
</evidence>
<dbReference type="EMBL" id="JAHDYS010000027">
    <property type="protein sequence ID" value="MBT1073581.1"/>
    <property type="molecule type" value="Genomic_DNA"/>
</dbReference>
<keyword evidence="2" id="KW-1185">Reference proteome</keyword>
<name>A0ABS5UD63_9BACT</name>
<proteinExistence type="predicted"/>
<accession>A0ABS5UD63</accession>
<dbReference type="RefSeq" id="WP_214301666.1">
    <property type="nucleotide sequence ID" value="NZ_JAHDYS010000027.1"/>
</dbReference>
<evidence type="ECO:0000313" key="2">
    <source>
        <dbReference type="Proteomes" id="UP000784128"/>
    </source>
</evidence>